<name>A0A0F9XJW3_9ZZZZ</name>
<dbReference type="EMBL" id="LAZR01000095">
    <property type="protein sequence ID" value="KKN92343.1"/>
    <property type="molecule type" value="Genomic_DNA"/>
</dbReference>
<accession>A0A0F9XJW3</accession>
<sequence length="62" mass="7310">MRMLFCNVCNRKIVVENGDDFHYSTWETPALGPYCDTCWFFVQQIGALKDRVTYLEVLLEDD</sequence>
<organism evidence="1">
    <name type="scientific">marine sediment metagenome</name>
    <dbReference type="NCBI Taxonomy" id="412755"/>
    <lineage>
        <taxon>unclassified sequences</taxon>
        <taxon>metagenomes</taxon>
        <taxon>ecological metagenomes</taxon>
    </lineage>
</organism>
<protein>
    <submittedName>
        <fullName evidence="1">Uncharacterized protein</fullName>
    </submittedName>
</protein>
<comment type="caution">
    <text evidence="1">The sequence shown here is derived from an EMBL/GenBank/DDBJ whole genome shotgun (WGS) entry which is preliminary data.</text>
</comment>
<proteinExistence type="predicted"/>
<gene>
    <name evidence="1" type="ORF">LCGC14_0208340</name>
</gene>
<dbReference type="AlphaFoldDB" id="A0A0F9XJW3"/>
<reference evidence="1" key="1">
    <citation type="journal article" date="2015" name="Nature">
        <title>Complex archaea that bridge the gap between prokaryotes and eukaryotes.</title>
        <authorList>
            <person name="Spang A."/>
            <person name="Saw J.H."/>
            <person name="Jorgensen S.L."/>
            <person name="Zaremba-Niedzwiedzka K."/>
            <person name="Martijn J."/>
            <person name="Lind A.E."/>
            <person name="van Eijk R."/>
            <person name="Schleper C."/>
            <person name="Guy L."/>
            <person name="Ettema T.J."/>
        </authorList>
    </citation>
    <scope>NUCLEOTIDE SEQUENCE</scope>
</reference>
<evidence type="ECO:0000313" key="1">
    <source>
        <dbReference type="EMBL" id="KKN92343.1"/>
    </source>
</evidence>